<evidence type="ECO:0000256" key="12">
    <source>
        <dbReference type="SAM" id="SignalP"/>
    </source>
</evidence>
<dbReference type="Pfam" id="PF02424">
    <property type="entry name" value="ApbE"/>
    <property type="match status" value="1"/>
</dbReference>
<feature type="binding site" evidence="11">
    <location>
        <position position="173"/>
    </location>
    <ligand>
        <name>Mg(2+)</name>
        <dbReference type="ChEBI" id="CHEBI:18420"/>
    </ligand>
</feature>
<evidence type="ECO:0000256" key="10">
    <source>
        <dbReference type="PIRNR" id="PIRNR006268"/>
    </source>
</evidence>
<gene>
    <name evidence="13" type="ORF">PXH66_05630</name>
</gene>
<evidence type="ECO:0000256" key="11">
    <source>
        <dbReference type="PIRSR" id="PIRSR006268-2"/>
    </source>
</evidence>
<comment type="cofactor">
    <cofactor evidence="11">
        <name>Mg(2+)</name>
        <dbReference type="ChEBI" id="CHEBI:18420"/>
    </cofactor>
    <cofactor evidence="11">
        <name>Mn(2+)</name>
        <dbReference type="ChEBI" id="CHEBI:29035"/>
    </cofactor>
    <text evidence="11">Magnesium. Can also use manganese.</text>
</comment>
<dbReference type="PIRSF" id="PIRSF006268">
    <property type="entry name" value="ApbE"/>
    <property type="match status" value="1"/>
</dbReference>
<dbReference type="SUPFAM" id="SSF143631">
    <property type="entry name" value="ApbE-like"/>
    <property type="match status" value="1"/>
</dbReference>
<reference evidence="13" key="1">
    <citation type="submission" date="2023-03" db="EMBL/GenBank/DDBJ databases">
        <title>Lomoglobus Profundus gen. nov., sp. nov., a novel member of the phylum Verrucomicrobia, isolated from deep-marine sediment of South China Sea.</title>
        <authorList>
            <person name="Ahmad T."/>
            <person name="Ishaq S.E."/>
            <person name="Wang F."/>
        </authorList>
    </citation>
    <scope>NUCLEOTIDE SEQUENCE</scope>
    <source>
        <strain evidence="13">LMO-M01</strain>
    </source>
</reference>
<evidence type="ECO:0000256" key="5">
    <source>
        <dbReference type="ARBA" id="ARBA00022723"/>
    </source>
</evidence>
<evidence type="ECO:0000313" key="13">
    <source>
        <dbReference type="EMBL" id="WED66325.1"/>
    </source>
</evidence>
<dbReference type="InterPro" id="IPR006311">
    <property type="entry name" value="TAT_signal"/>
</dbReference>
<dbReference type="KEGG" id="slom:PXH66_05630"/>
<dbReference type="RefSeq" id="WP_330927874.1">
    <property type="nucleotide sequence ID" value="NZ_CP119075.1"/>
</dbReference>
<name>A0AAF0CQP9_9BACT</name>
<evidence type="ECO:0000256" key="8">
    <source>
        <dbReference type="ARBA" id="ARBA00031306"/>
    </source>
</evidence>
<keyword evidence="4 10" id="KW-0808">Transferase</keyword>
<feature type="chain" id="PRO_5042074194" description="FAD:protein FMN transferase" evidence="12">
    <location>
        <begin position="30"/>
        <end position="322"/>
    </location>
</feature>
<feature type="binding site" evidence="11">
    <location>
        <position position="282"/>
    </location>
    <ligand>
        <name>Mg(2+)</name>
        <dbReference type="ChEBI" id="CHEBI:18420"/>
    </ligand>
</feature>
<dbReference type="InterPro" id="IPR024932">
    <property type="entry name" value="ApbE"/>
</dbReference>
<proteinExistence type="inferred from homology"/>
<dbReference type="PANTHER" id="PTHR30040">
    <property type="entry name" value="THIAMINE BIOSYNTHESIS LIPOPROTEIN APBE"/>
    <property type="match status" value="1"/>
</dbReference>
<dbReference type="GO" id="GO:0046872">
    <property type="term" value="F:metal ion binding"/>
    <property type="evidence" value="ECO:0007669"/>
    <property type="project" value="UniProtKB-UniRule"/>
</dbReference>
<organism evidence="13 14">
    <name type="scientific">Synoicihabitans lomoniglobus</name>
    <dbReference type="NCBI Taxonomy" id="2909285"/>
    <lineage>
        <taxon>Bacteria</taxon>
        <taxon>Pseudomonadati</taxon>
        <taxon>Verrucomicrobiota</taxon>
        <taxon>Opitutia</taxon>
        <taxon>Opitutales</taxon>
        <taxon>Opitutaceae</taxon>
        <taxon>Synoicihabitans</taxon>
    </lineage>
</organism>
<dbReference type="Gene3D" id="3.10.520.10">
    <property type="entry name" value="ApbE-like domains"/>
    <property type="match status" value="1"/>
</dbReference>
<keyword evidence="5 10" id="KW-0479">Metal-binding</keyword>
<protein>
    <recommendedName>
        <fullName evidence="2 10">FAD:protein FMN transferase</fullName>
        <ecNumber evidence="1 10">2.7.1.180</ecNumber>
    </recommendedName>
    <alternativeName>
        <fullName evidence="8 10">Flavin transferase</fullName>
    </alternativeName>
</protein>
<dbReference type="InterPro" id="IPR003374">
    <property type="entry name" value="ApbE-like_sf"/>
</dbReference>
<evidence type="ECO:0000256" key="7">
    <source>
        <dbReference type="ARBA" id="ARBA00022842"/>
    </source>
</evidence>
<keyword evidence="6 10" id="KW-0274">FAD</keyword>
<evidence type="ECO:0000256" key="1">
    <source>
        <dbReference type="ARBA" id="ARBA00011955"/>
    </source>
</evidence>
<keyword evidence="14" id="KW-1185">Reference proteome</keyword>
<feature type="binding site" evidence="11">
    <location>
        <position position="286"/>
    </location>
    <ligand>
        <name>Mg(2+)</name>
        <dbReference type="ChEBI" id="CHEBI:18420"/>
    </ligand>
</feature>
<evidence type="ECO:0000256" key="2">
    <source>
        <dbReference type="ARBA" id="ARBA00016337"/>
    </source>
</evidence>
<comment type="similarity">
    <text evidence="10">Belongs to the ApbE family.</text>
</comment>
<evidence type="ECO:0000313" key="14">
    <source>
        <dbReference type="Proteomes" id="UP001218638"/>
    </source>
</evidence>
<evidence type="ECO:0000256" key="4">
    <source>
        <dbReference type="ARBA" id="ARBA00022679"/>
    </source>
</evidence>
<evidence type="ECO:0000256" key="3">
    <source>
        <dbReference type="ARBA" id="ARBA00022630"/>
    </source>
</evidence>
<dbReference type="EC" id="2.7.1.180" evidence="1 10"/>
<accession>A0AAF0CQP9</accession>
<evidence type="ECO:0000256" key="9">
    <source>
        <dbReference type="ARBA" id="ARBA00048540"/>
    </source>
</evidence>
<keyword evidence="7 10" id="KW-0460">Magnesium</keyword>
<dbReference type="PANTHER" id="PTHR30040:SF2">
    <property type="entry name" value="FAD:PROTEIN FMN TRANSFERASE"/>
    <property type="match status" value="1"/>
</dbReference>
<keyword evidence="12" id="KW-0732">Signal</keyword>
<feature type="signal peptide" evidence="12">
    <location>
        <begin position="1"/>
        <end position="29"/>
    </location>
</feature>
<dbReference type="AlphaFoldDB" id="A0AAF0CQP9"/>
<keyword evidence="3 10" id="KW-0285">Flavoprotein</keyword>
<evidence type="ECO:0000256" key="6">
    <source>
        <dbReference type="ARBA" id="ARBA00022827"/>
    </source>
</evidence>
<comment type="catalytic activity">
    <reaction evidence="9 10">
        <text>L-threonyl-[protein] + FAD = FMN-L-threonyl-[protein] + AMP + H(+)</text>
        <dbReference type="Rhea" id="RHEA:36847"/>
        <dbReference type="Rhea" id="RHEA-COMP:11060"/>
        <dbReference type="Rhea" id="RHEA-COMP:11061"/>
        <dbReference type="ChEBI" id="CHEBI:15378"/>
        <dbReference type="ChEBI" id="CHEBI:30013"/>
        <dbReference type="ChEBI" id="CHEBI:57692"/>
        <dbReference type="ChEBI" id="CHEBI:74257"/>
        <dbReference type="ChEBI" id="CHEBI:456215"/>
        <dbReference type="EC" id="2.7.1.180"/>
    </reaction>
</comment>
<dbReference type="PROSITE" id="PS51318">
    <property type="entry name" value="TAT"/>
    <property type="match status" value="1"/>
</dbReference>
<dbReference type="EMBL" id="CP119075">
    <property type="protein sequence ID" value="WED66325.1"/>
    <property type="molecule type" value="Genomic_DNA"/>
</dbReference>
<sequence>MNTPHPTRRRFLRIAAVHTVALAALGAHAATAASSPRRWRGIALGGEVGIDLYGADAAAADVFARCRSEMLRLEKVFSLYDDRSALSHLNREGALADAPHELRDVLALAKRVSEASAGAFDVTVHPLCETLAQGETDPAALAAARDLVDYERVIVAGTRVVLDRPGMAVTLNGIAQGYITDRITDVLTEAGYRAALVDIGEKRALGEHPDRRAWRVGVRDPVGDGLAGVIDLPSGYAMATSGGYGQRYAAGNRHHLLDARAAESRHDWASVTVIAPQAAVADALSTALAVSAPESAQAILAQFENVEARVLTTTGDWLTVAA</sequence>
<dbReference type="Proteomes" id="UP001218638">
    <property type="component" value="Chromosome"/>
</dbReference>
<dbReference type="GO" id="GO:0016740">
    <property type="term" value="F:transferase activity"/>
    <property type="evidence" value="ECO:0007669"/>
    <property type="project" value="UniProtKB-UniRule"/>
</dbReference>